<keyword evidence="2" id="KW-1185">Reference proteome</keyword>
<proteinExistence type="predicted"/>
<reference evidence="1 2" key="1">
    <citation type="submission" date="2023-05" db="EMBL/GenBank/DDBJ databases">
        <title>Corynebacterium suedekumii sp. nov. and Corynebacterium breve sp. nov. isolated from raw cow's milk.</title>
        <authorList>
            <person name="Baer M.K."/>
            <person name="Mehl L."/>
            <person name="Hellmuth R."/>
            <person name="Marke G."/>
            <person name="Lipski A."/>
        </authorList>
    </citation>
    <scope>NUCLEOTIDE SEQUENCE [LARGE SCALE GENOMIC DNA]</scope>
    <source>
        <strain evidence="1 2">R4</strain>
    </source>
</reference>
<dbReference type="RefSeq" id="WP_284825552.1">
    <property type="nucleotide sequence ID" value="NZ_CP126969.1"/>
</dbReference>
<evidence type="ECO:0000313" key="1">
    <source>
        <dbReference type="EMBL" id="WIM68173.1"/>
    </source>
</evidence>
<accession>A0ABY8VF90</accession>
<dbReference type="Proteomes" id="UP001225598">
    <property type="component" value="Chromosome"/>
</dbReference>
<name>A0ABY8VF90_9CORY</name>
<evidence type="ECO:0000313" key="2">
    <source>
        <dbReference type="Proteomes" id="UP001225598"/>
    </source>
</evidence>
<sequence length="224" mass="23546">MRGTSVRKVEGLSQAEKVAALRSRMAELGGEVPERVLDATDVLSVGEGLGRVLPMRGLPRRSVTHMSETPSLVVELLEQATRQGSYAGVVGWPELSYAGINNLHHVVAVPDPGMDPLSVLTVLVEGLDLVVYRGAAAQLSPTRARPLLGKLRAGHAALLLVGTQVQSPTLTVEAEVTAFRGIGQGSGRITGMDIAIRAEAKGYRPGRGTVALGAAPQRRLKAVP</sequence>
<organism evidence="1 2">
    <name type="scientific">Corynebacterium breve</name>
    <dbReference type="NCBI Taxonomy" id="3049799"/>
    <lineage>
        <taxon>Bacteria</taxon>
        <taxon>Bacillati</taxon>
        <taxon>Actinomycetota</taxon>
        <taxon>Actinomycetes</taxon>
        <taxon>Mycobacteriales</taxon>
        <taxon>Corynebacteriaceae</taxon>
        <taxon>Corynebacterium</taxon>
    </lineage>
</organism>
<gene>
    <name evidence="1" type="ORF">QP027_01880</name>
</gene>
<protein>
    <submittedName>
        <fullName evidence="1">Uncharacterized protein</fullName>
    </submittedName>
</protein>
<dbReference type="EMBL" id="CP126969">
    <property type="protein sequence ID" value="WIM68173.1"/>
    <property type="molecule type" value="Genomic_DNA"/>
</dbReference>